<feature type="coiled-coil region" evidence="1">
    <location>
        <begin position="1177"/>
        <end position="1462"/>
    </location>
</feature>
<dbReference type="OMA" id="HATTEMF"/>
<keyword evidence="1" id="KW-0175">Coiled coil</keyword>
<dbReference type="Proteomes" id="UP000494040">
    <property type="component" value="Unassembled WGS sequence"/>
</dbReference>
<dbReference type="GeneID" id="106668735"/>
<reference evidence="2" key="1">
    <citation type="submission" date="2022-01" db="UniProtKB">
        <authorList>
            <consortium name="EnsemblMetazoa"/>
        </authorList>
    </citation>
    <scope>IDENTIFICATION</scope>
</reference>
<dbReference type="KEGG" id="clec:106668735"/>
<keyword evidence="3" id="KW-1185">Reference proteome</keyword>
<dbReference type="OrthoDB" id="6622405at2759"/>
<proteinExistence type="predicted"/>
<feature type="coiled-coil region" evidence="1">
    <location>
        <begin position="971"/>
        <end position="1022"/>
    </location>
</feature>
<dbReference type="EnsemblMetazoa" id="XM_014397736.2">
    <property type="protein sequence ID" value="XP_014253222.1"/>
    <property type="gene ID" value="LOC106668735"/>
</dbReference>
<accession>A0A8I6S0B4</accession>
<evidence type="ECO:0000313" key="3">
    <source>
        <dbReference type="Proteomes" id="UP000494040"/>
    </source>
</evidence>
<feature type="coiled-coil region" evidence="1">
    <location>
        <begin position="212"/>
        <end position="273"/>
    </location>
</feature>
<feature type="coiled-coil region" evidence="1">
    <location>
        <begin position="874"/>
        <end position="944"/>
    </location>
</feature>
<name>A0A8I6S0B4_CIMLE</name>
<feature type="coiled-coil region" evidence="1">
    <location>
        <begin position="1544"/>
        <end position="1578"/>
    </location>
</feature>
<feature type="coiled-coil region" evidence="1">
    <location>
        <begin position="385"/>
        <end position="412"/>
    </location>
</feature>
<dbReference type="RefSeq" id="XP_014253222.1">
    <property type="nucleotide sequence ID" value="XM_014397736.2"/>
</dbReference>
<evidence type="ECO:0000313" key="2">
    <source>
        <dbReference type="EnsemblMetazoa" id="XP_014253222.1"/>
    </source>
</evidence>
<organism evidence="2 3">
    <name type="scientific">Cimex lectularius</name>
    <name type="common">Bed bug</name>
    <name type="synonym">Acanthia lectularia</name>
    <dbReference type="NCBI Taxonomy" id="79782"/>
    <lineage>
        <taxon>Eukaryota</taxon>
        <taxon>Metazoa</taxon>
        <taxon>Ecdysozoa</taxon>
        <taxon>Arthropoda</taxon>
        <taxon>Hexapoda</taxon>
        <taxon>Insecta</taxon>
        <taxon>Pterygota</taxon>
        <taxon>Neoptera</taxon>
        <taxon>Paraneoptera</taxon>
        <taxon>Hemiptera</taxon>
        <taxon>Heteroptera</taxon>
        <taxon>Panheteroptera</taxon>
        <taxon>Cimicomorpha</taxon>
        <taxon>Cimicidae</taxon>
        <taxon>Cimex</taxon>
    </lineage>
</organism>
<sequence>MTEEEMSKCVERICTEVGAGAKIMEEFHNLYRDRLTKDGRGEIKEETVKTLEEWVSDLTEQNQFLLKAVEELEKEALGRVNLLDSLAQSQKAEDQDTSYFSESIKHLEQKLTMAQKGLCAKETETKYLKMKICDLEKQLCNKLESNNTIEDLLCTKKGLESKLDFIETELTNTKLQVEELSNLLIEKDIELRECQESENSELCKLKAQCEQMKTCLEESELQKRALKEINEEREVYSKMAQKLKQFEFFREKLQKLHAELDEALKKNIKDEKDLEYYKKCTRNKNHEGCLECKERGNSNIALEELKKKIEDDKDLQLALTAEVAEKHDIIVKLKDQVKELEEQLRQSDMQTHYKDDIIQQLRKEVKLGRAKESLAEMLGLKEGPRAQMKARIDHLHAELEERNSEILRLETRLDRSSLAALESRLRIQTEELFSRNQKILEMCDKLDYIRRYLDKLRSDEPLSVKCGLEALLLELTEDVEWNRETRRHASLSLDKDPSDSIIIINHRSHSLPDTSLQKQMCNLLSTSDAEVFRKQTIQKSTYSLTDNCHVNIVNCLEEFSKFFNEKNDQILQAWSSLRDDNWKPYSTCELESVRKSIEGEKEMLISASTSMKAIIENIITPKEILSLECHEEDQHTCSGVSEIKEDHSMPKLPKIHLEKIGIIQNNINQAIVEKESVLQKLNSIKMFQESCYQQLEAKLSQMDMNLKEHGNIVKDVKSELQILLDTAKDQDLRITSNESVNFLKLIESANIFSALENQEDAILIETEVESNSLDECLAKPHQHIHTIAYKLQKEVKSCVLDLRRREKALSDIVNEGTRLHKAMSSLQNELTTLEPVVMNSRKICKMASLQKSISMMADDIHNMLMTAKNYNSERELAEAKHLISEKKIEDLQSKLKSTIDNFILSVESSRDGDNQQLMKWKEDVQKYRLKLEELLKQEKEMKTNSMKEQLVKEQRIYFLEQELSNSLHTYAEFQAEKLNELQCKMDEIEELKTNLKISETSIEELNEQLKCMKEKEKENTRLSILIKGMGDCKNEAESLQQQLKISTEHLEVLKFENASLVRINQEIIQENKKSLKEKDNMITDLKNKIMSEAQRVVEISTLFESTKFEKDKAIENLNTKMHNFCMILKSSSCLVKGLQENFRKIKQANAQEINCLNQNFNTLKQLFTKIQEQVYVLHKKEDQLVNLGEEYKKLKEERTQLIEELELLKQKVDDIQTKFNSCSIELKEKDKEIEMLKHKQNNAEEELKNTEQRLKQLVMSKEEEIYLQKTVLDELNDRLEEHEDEVKHLKASLEKANFLKHELDQQRERERIKNKTLETKCNELEKISDELKAQLEKLNEEKENMIEERNLTLGELQSKITNLEFENGRLEEKLIKQDNWDQIEEYKMKLMDAKKEIDKFHKICLEHENLQENLMNKAVVLRRKEKELFGLKRTAVKSEMTIKALRARLKAFADLCKTLKTERVTILEMNKQLTWTKEKICEQLKEHKHCVEEKELLTKENQNLLQTIDTKEDMLKRMTGVINMLSEHSCKIDTDASATFDEQSRKLENIVERLQVANTNLSDENNALKREIQSLCSAKYDSSQAIEVKGEQSKEKLVLINKLTTYSSKFKQCLENYRKLLNLFDKLQGCYENCNCQCKEDSTFLSSECSVLQTSNTSISEGNCESCYVTEASEQFLSEDESYHRL</sequence>
<protein>
    <submittedName>
        <fullName evidence="2">Uncharacterized protein</fullName>
    </submittedName>
</protein>
<evidence type="ECO:0000256" key="1">
    <source>
        <dbReference type="SAM" id="Coils"/>
    </source>
</evidence>
<feature type="coiled-coil region" evidence="1">
    <location>
        <begin position="302"/>
        <end position="350"/>
    </location>
</feature>
<feature type="coiled-coil region" evidence="1">
    <location>
        <begin position="149"/>
        <end position="183"/>
    </location>
</feature>